<dbReference type="SUPFAM" id="SSF53474">
    <property type="entry name" value="alpha/beta-Hydrolases"/>
    <property type="match status" value="1"/>
</dbReference>
<dbReference type="InterPro" id="IPR029058">
    <property type="entry name" value="AB_hydrolase_fold"/>
</dbReference>
<dbReference type="GO" id="GO:0017171">
    <property type="term" value="F:serine hydrolase activity"/>
    <property type="evidence" value="ECO:0007669"/>
    <property type="project" value="TreeGrafter"/>
</dbReference>
<dbReference type="OrthoDB" id="199913at2759"/>
<dbReference type="Gene3D" id="3.40.50.1820">
    <property type="entry name" value="alpha/beta hydrolase"/>
    <property type="match status" value="1"/>
</dbReference>
<evidence type="ECO:0000256" key="5">
    <source>
        <dbReference type="SAM" id="SignalP"/>
    </source>
</evidence>
<feature type="domain" description="Lipase" evidence="6">
    <location>
        <begin position="66"/>
        <end position="345"/>
    </location>
</feature>
<protein>
    <recommendedName>
        <fullName evidence="6">Lipase domain-containing protein</fullName>
    </recommendedName>
</protein>
<proteinExistence type="inferred from homology"/>
<evidence type="ECO:0000256" key="2">
    <source>
        <dbReference type="ARBA" id="ARBA00010701"/>
    </source>
</evidence>
<dbReference type="EnsemblMetazoa" id="MDOA011786-RA">
    <property type="protein sequence ID" value="MDOA011786-PA"/>
    <property type="gene ID" value="MDOA011786"/>
</dbReference>
<feature type="chain" id="PRO_5014271632" description="Lipase domain-containing protein" evidence="5">
    <location>
        <begin position="24"/>
        <end position="462"/>
    </location>
</feature>
<name>A0A1I8N5M2_MUSDO</name>
<evidence type="ECO:0000256" key="4">
    <source>
        <dbReference type="RuleBase" id="RU004262"/>
    </source>
</evidence>
<dbReference type="CDD" id="cd00707">
    <property type="entry name" value="Pancreat_lipase_like"/>
    <property type="match status" value="1"/>
</dbReference>
<dbReference type="InterPro" id="IPR000734">
    <property type="entry name" value="TAG_lipase"/>
</dbReference>
<dbReference type="PRINTS" id="PR00821">
    <property type="entry name" value="TAGLIPASE"/>
</dbReference>
<dbReference type="eggNOG" id="ENOG502QVXH">
    <property type="taxonomic scope" value="Eukaryota"/>
</dbReference>
<dbReference type="GO" id="GO:0016042">
    <property type="term" value="P:lipid catabolic process"/>
    <property type="evidence" value="ECO:0007669"/>
    <property type="project" value="TreeGrafter"/>
</dbReference>
<keyword evidence="3" id="KW-0964">Secreted</keyword>
<dbReference type="InterPro" id="IPR013818">
    <property type="entry name" value="Lipase"/>
</dbReference>
<gene>
    <name evidence="7" type="primary">101891128</name>
</gene>
<evidence type="ECO:0000313" key="7">
    <source>
        <dbReference type="EnsemblMetazoa" id="MDOA011786-PB"/>
    </source>
</evidence>
<dbReference type="InterPro" id="IPR033906">
    <property type="entry name" value="Lipase_N"/>
</dbReference>
<evidence type="ECO:0000256" key="3">
    <source>
        <dbReference type="ARBA" id="ARBA00022525"/>
    </source>
</evidence>
<keyword evidence="5" id="KW-0732">Signal</keyword>
<sequence>MPCFWNCLVVFCVATSLTTHVQAMAILNSTTEGIDSMGTEVTTKPTTSGKDIILGSCIWAIGRTCPDKDVAFHLYTRQNPEESQLIYIDSSLPNSNLSDSNFNSRDPSKIIIHGYNANMNLHALAKMKNEYLAKGDYNVFYVDWSTLAKGPCYVNAVYNIQHIGTCVAQLVERIRDMQSSDIHVIGFSLGAHIANYIAKNVQNFTLPRITGLDPALPLFVTSPNDEKLDKTDAAFVDVIHTNALVQGKFERCGHADFYMNGGIFQPNCFRDNPLNPFPCFHHRALDYYLESIRTEKGFWGWPCSSYFAYVLGECPRTNYLVEVGENMSNTTKGMFFVETNGDSPYAMGKWTESIKPNNNSVDMNLNYESIIEATDDMETSSSRVERLLISTNQWEKLNYHFNDPYSGTKGNREYRLELHGVEGNQERATIASSSDDDVLFTTENPFSKSFWNELSKGRKDVL</sequence>
<dbReference type="VEuPathDB" id="VectorBase:MDOA011786"/>
<dbReference type="Pfam" id="PF00151">
    <property type="entry name" value="Lipase"/>
    <property type="match status" value="1"/>
</dbReference>
<dbReference type="GO" id="GO:0016298">
    <property type="term" value="F:lipase activity"/>
    <property type="evidence" value="ECO:0007669"/>
    <property type="project" value="InterPro"/>
</dbReference>
<reference evidence="7" key="1">
    <citation type="submission" date="2020-05" db="UniProtKB">
        <authorList>
            <consortium name="EnsemblMetazoa"/>
        </authorList>
    </citation>
    <scope>IDENTIFICATION</scope>
    <source>
        <strain evidence="7">Aabys</strain>
    </source>
</reference>
<dbReference type="RefSeq" id="XP_019893432.2">
    <property type="nucleotide sequence ID" value="XM_020037873.2"/>
</dbReference>
<dbReference type="AlphaFoldDB" id="A0A1I8N5M2"/>
<organism evidence="7">
    <name type="scientific">Musca domestica</name>
    <name type="common">House fly</name>
    <dbReference type="NCBI Taxonomy" id="7370"/>
    <lineage>
        <taxon>Eukaryota</taxon>
        <taxon>Metazoa</taxon>
        <taxon>Ecdysozoa</taxon>
        <taxon>Arthropoda</taxon>
        <taxon>Hexapoda</taxon>
        <taxon>Insecta</taxon>
        <taxon>Pterygota</taxon>
        <taxon>Neoptera</taxon>
        <taxon>Endopterygota</taxon>
        <taxon>Diptera</taxon>
        <taxon>Brachycera</taxon>
        <taxon>Muscomorpha</taxon>
        <taxon>Muscoidea</taxon>
        <taxon>Muscidae</taxon>
        <taxon>Musca</taxon>
    </lineage>
</organism>
<accession>A0A1I8N5M2</accession>
<dbReference type="GO" id="GO:0005615">
    <property type="term" value="C:extracellular space"/>
    <property type="evidence" value="ECO:0007669"/>
    <property type="project" value="TreeGrafter"/>
</dbReference>
<feature type="signal peptide" evidence="5">
    <location>
        <begin position="1"/>
        <end position="23"/>
    </location>
</feature>
<dbReference type="VEuPathDB" id="VectorBase:MDOMA2_015343"/>
<evidence type="ECO:0000259" key="6">
    <source>
        <dbReference type="Pfam" id="PF00151"/>
    </source>
</evidence>
<dbReference type="PANTHER" id="PTHR11610:SF151">
    <property type="entry name" value="PHOSPHOLIPASE A1 MEMBER A-LIKE PROTEIN"/>
    <property type="match status" value="1"/>
</dbReference>
<dbReference type="KEGG" id="mde:101891128"/>
<evidence type="ECO:0000256" key="1">
    <source>
        <dbReference type="ARBA" id="ARBA00004613"/>
    </source>
</evidence>
<comment type="subcellular location">
    <subcellularLocation>
        <location evidence="1">Secreted</location>
    </subcellularLocation>
</comment>
<dbReference type="PANTHER" id="PTHR11610">
    <property type="entry name" value="LIPASE"/>
    <property type="match status" value="1"/>
</dbReference>
<comment type="similarity">
    <text evidence="2 4">Belongs to the AB hydrolase superfamily. Lipase family.</text>
</comment>
<dbReference type="EnsemblMetazoa" id="MDOA011786-RB">
    <property type="protein sequence ID" value="MDOA011786-PB"/>
    <property type="gene ID" value="MDOA011786"/>
</dbReference>
<dbReference type="FunFam" id="3.40.50.1820:FF:000076">
    <property type="entry name" value="phospholipase A1"/>
    <property type="match status" value="1"/>
</dbReference>
<dbReference type="RefSeq" id="XP_005186631.2">
    <property type="nucleotide sequence ID" value="XM_005186574.4"/>
</dbReference>